<feature type="chain" id="PRO_5002793837" description="Peptidase S1 domain-containing protein" evidence="13">
    <location>
        <begin position="18"/>
        <end position="409"/>
    </location>
</feature>
<feature type="domain" description="Peptidase S1" evidence="14">
    <location>
        <begin position="140"/>
        <end position="405"/>
    </location>
</feature>
<comment type="similarity">
    <text evidence="10">Belongs to the peptidase S1 family. CLIP subfamily.</text>
</comment>
<dbReference type="GO" id="GO:0006508">
    <property type="term" value="P:proteolysis"/>
    <property type="evidence" value="ECO:0007669"/>
    <property type="project" value="UniProtKB-KW"/>
</dbReference>
<dbReference type="Gene3D" id="2.40.10.10">
    <property type="entry name" value="Trypsin-like serine proteases"/>
    <property type="match status" value="2"/>
</dbReference>
<evidence type="ECO:0000256" key="12">
    <source>
        <dbReference type="SAM" id="MobiDB-lite"/>
    </source>
</evidence>
<dbReference type="PROSITE" id="PS50240">
    <property type="entry name" value="TRYPSIN_DOM"/>
    <property type="match status" value="1"/>
</dbReference>
<dbReference type="FunFam" id="2.40.10.10:FF:000078">
    <property type="entry name" value="Serine protease H137"/>
    <property type="match status" value="1"/>
</dbReference>
<dbReference type="SMART" id="SM00020">
    <property type="entry name" value="Tryp_SPc"/>
    <property type="match status" value="1"/>
</dbReference>
<dbReference type="GO" id="GO:0004252">
    <property type="term" value="F:serine-type endopeptidase activity"/>
    <property type="evidence" value="ECO:0007669"/>
    <property type="project" value="InterPro"/>
</dbReference>
<keyword evidence="9" id="KW-0325">Glycoprotein</keyword>
<dbReference type="Proteomes" id="UP000007801">
    <property type="component" value="Unassembled WGS sequence"/>
</dbReference>
<protein>
    <recommendedName>
        <fullName evidence="14">Peptidase S1 domain-containing protein</fullName>
    </recommendedName>
</protein>
<dbReference type="PROSITE" id="PS00135">
    <property type="entry name" value="TRYPSIN_SER"/>
    <property type="match status" value="1"/>
</dbReference>
<dbReference type="Pfam" id="PF00089">
    <property type="entry name" value="Trypsin"/>
    <property type="match status" value="1"/>
</dbReference>
<evidence type="ECO:0000256" key="7">
    <source>
        <dbReference type="ARBA" id="ARBA00023145"/>
    </source>
</evidence>
<evidence type="ECO:0000256" key="9">
    <source>
        <dbReference type="ARBA" id="ARBA00023180"/>
    </source>
</evidence>
<accession>B3MZF4</accession>
<dbReference type="PANTHER" id="PTHR24256">
    <property type="entry name" value="TRYPTASE-RELATED"/>
    <property type="match status" value="1"/>
</dbReference>
<evidence type="ECO:0000256" key="5">
    <source>
        <dbReference type="ARBA" id="ARBA00022825"/>
    </source>
</evidence>
<keyword evidence="16" id="KW-1185">Reference proteome</keyword>
<keyword evidence="1 11" id="KW-0645">Protease</keyword>
<feature type="region of interest" description="Disordered" evidence="12">
    <location>
        <begin position="277"/>
        <end position="301"/>
    </location>
</feature>
<organism evidence="15 16">
    <name type="scientific">Drosophila ananassae</name>
    <name type="common">Fruit fly</name>
    <dbReference type="NCBI Taxonomy" id="7217"/>
    <lineage>
        <taxon>Eukaryota</taxon>
        <taxon>Metazoa</taxon>
        <taxon>Ecdysozoa</taxon>
        <taxon>Arthropoda</taxon>
        <taxon>Hexapoda</taxon>
        <taxon>Insecta</taxon>
        <taxon>Pterygota</taxon>
        <taxon>Neoptera</taxon>
        <taxon>Endopterygota</taxon>
        <taxon>Diptera</taxon>
        <taxon>Brachycera</taxon>
        <taxon>Muscomorpha</taxon>
        <taxon>Ephydroidea</taxon>
        <taxon>Drosophilidae</taxon>
        <taxon>Drosophila</taxon>
        <taxon>Sophophora</taxon>
    </lineage>
</organism>
<gene>
    <name evidence="15" type="primary">Dana\GF19169</name>
    <name evidence="15" type="synonym">dana_GLEANR_20882</name>
    <name evidence="15" type="ORF">GF19169</name>
</gene>
<dbReference type="InterPro" id="IPR043504">
    <property type="entry name" value="Peptidase_S1_PA_chymotrypsin"/>
</dbReference>
<keyword evidence="7" id="KW-0865">Zymogen</keyword>
<dbReference type="HOGENOM" id="CLU_006842_0_3_1"/>
<keyword evidence="6" id="KW-0106">Calcium</keyword>
<dbReference type="CDD" id="cd00190">
    <property type="entry name" value="Tryp_SPc"/>
    <property type="match status" value="1"/>
</dbReference>
<sequence length="409" mass="44628">MLVVLFHLLLALLGAQAQLKALMHFGNCNSAEYGRGTCIEKADCDFYAVDKLTDFASKRQCFSRQRPDLVCCPRETNLIPILGARIFNETSSGVNTTATLATPTPRTLLKLLPRTPPPPPSGADTLPTHPYCGTSFASRVIGGNNTELFEFPWTTLLEYTLPGGVKEFSCGAAFIAQRWLVTAAHCVHPKYTGGQKILTAARLGEWDKDTDPDCVTHLSGKRECAPPHIRVPIDLIRPHADFSTETLANDIALLRLSRPVDWLRHVDRHVEPVCLPPRNLQQEPPVGAAADVSGWGKTEKSDSSSIKRKAMLFIQAQAQCREAFEKEGFLVGDRQICAGGAIGVDSCSGDSGGPLTVEADTPQGHRFVYLAGVVSFGRSRCGESEFSGVYTRVSRYVSWIQDTINANRG</sequence>
<dbReference type="KEGG" id="dan:6501931"/>
<keyword evidence="4 11" id="KW-0378">Hydrolase</keyword>
<evidence type="ECO:0000256" key="10">
    <source>
        <dbReference type="ARBA" id="ARBA00024195"/>
    </source>
</evidence>
<dbReference type="PRINTS" id="PR00722">
    <property type="entry name" value="CHYMOTRYPSIN"/>
</dbReference>
<evidence type="ECO:0000256" key="2">
    <source>
        <dbReference type="ARBA" id="ARBA00022723"/>
    </source>
</evidence>
<evidence type="ECO:0000256" key="3">
    <source>
        <dbReference type="ARBA" id="ARBA00022729"/>
    </source>
</evidence>
<dbReference type="InterPro" id="IPR001254">
    <property type="entry name" value="Trypsin_dom"/>
</dbReference>
<evidence type="ECO:0000256" key="11">
    <source>
        <dbReference type="RuleBase" id="RU363034"/>
    </source>
</evidence>
<dbReference type="GO" id="GO:0051604">
    <property type="term" value="P:protein maturation"/>
    <property type="evidence" value="ECO:0007669"/>
    <property type="project" value="UniProtKB-ARBA"/>
</dbReference>
<dbReference type="MEROPS" id="S01.A25"/>
<dbReference type="STRING" id="7217.B3MZF4"/>
<dbReference type="eggNOG" id="KOG3627">
    <property type="taxonomic scope" value="Eukaryota"/>
</dbReference>
<keyword evidence="5 11" id="KW-0720">Serine protease</keyword>
<dbReference type="PROSITE" id="PS00134">
    <property type="entry name" value="TRYPSIN_HIS"/>
    <property type="match status" value="1"/>
</dbReference>
<dbReference type="SUPFAM" id="SSF50494">
    <property type="entry name" value="Trypsin-like serine proteases"/>
    <property type="match status" value="1"/>
</dbReference>
<evidence type="ECO:0000313" key="16">
    <source>
        <dbReference type="Proteomes" id="UP000007801"/>
    </source>
</evidence>
<dbReference type="AlphaFoldDB" id="B3MZF4"/>
<dbReference type="FunFam" id="2.40.10.10:FF:000028">
    <property type="entry name" value="Serine protease easter"/>
    <property type="match status" value="1"/>
</dbReference>
<dbReference type="InParanoid" id="B3MZF4"/>
<reference evidence="15 16" key="1">
    <citation type="journal article" date="2007" name="Nature">
        <title>Evolution of genes and genomes on the Drosophila phylogeny.</title>
        <authorList>
            <consortium name="Drosophila 12 Genomes Consortium"/>
            <person name="Clark A.G."/>
            <person name="Eisen M.B."/>
            <person name="Smith D.R."/>
            <person name="Bergman C.M."/>
            <person name="Oliver B."/>
            <person name="Markow T.A."/>
            <person name="Kaufman T.C."/>
            <person name="Kellis M."/>
            <person name="Gelbart W."/>
            <person name="Iyer V.N."/>
            <person name="Pollard D.A."/>
            <person name="Sackton T.B."/>
            <person name="Larracuente A.M."/>
            <person name="Singh N.D."/>
            <person name="Abad J.P."/>
            <person name="Abt D.N."/>
            <person name="Adryan B."/>
            <person name="Aguade M."/>
            <person name="Akashi H."/>
            <person name="Anderson W.W."/>
            <person name="Aquadro C.F."/>
            <person name="Ardell D.H."/>
            <person name="Arguello R."/>
            <person name="Artieri C.G."/>
            <person name="Barbash D.A."/>
            <person name="Barker D."/>
            <person name="Barsanti P."/>
            <person name="Batterham P."/>
            <person name="Batzoglou S."/>
            <person name="Begun D."/>
            <person name="Bhutkar A."/>
            <person name="Blanco E."/>
            <person name="Bosak S.A."/>
            <person name="Bradley R.K."/>
            <person name="Brand A.D."/>
            <person name="Brent M.R."/>
            <person name="Brooks A.N."/>
            <person name="Brown R.H."/>
            <person name="Butlin R.K."/>
            <person name="Caggese C."/>
            <person name="Calvi B.R."/>
            <person name="Bernardo de Carvalho A."/>
            <person name="Caspi A."/>
            <person name="Castrezana S."/>
            <person name="Celniker S.E."/>
            <person name="Chang J.L."/>
            <person name="Chapple C."/>
            <person name="Chatterji S."/>
            <person name="Chinwalla A."/>
            <person name="Civetta A."/>
            <person name="Clifton S.W."/>
            <person name="Comeron J.M."/>
            <person name="Costello J.C."/>
            <person name="Coyne J.A."/>
            <person name="Daub J."/>
            <person name="David R.G."/>
            <person name="Delcher A.L."/>
            <person name="Delehaunty K."/>
            <person name="Do C.B."/>
            <person name="Ebling H."/>
            <person name="Edwards K."/>
            <person name="Eickbush T."/>
            <person name="Evans J.D."/>
            <person name="Filipski A."/>
            <person name="Findeiss S."/>
            <person name="Freyhult E."/>
            <person name="Fulton L."/>
            <person name="Fulton R."/>
            <person name="Garcia A.C."/>
            <person name="Gardiner A."/>
            <person name="Garfield D.A."/>
            <person name="Garvin B.E."/>
            <person name="Gibson G."/>
            <person name="Gilbert D."/>
            <person name="Gnerre S."/>
            <person name="Godfrey J."/>
            <person name="Good R."/>
            <person name="Gotea V."/>
            <person name="Gravely B."/>
            <person name="Greenberg A.J."/>
            <person name="Griffiths-Jones S."/>
            <person name="Gross S."/>
            <person name="Guigo R."/>
            <person name="Gustafson E.A."/>
            <person name="Haerty W."/>
            <person name="Hahn M.W."/>
            <person name="Halligan D.L."/>
            <person name="Halpern A.L."/>
            <person name="Halter G.M."/>
            <person name="Han M.V."/>
            <person name="Heger A."/>
            <person name="Hillier L."/>
            <person name="Hinrichs A.S."/>
            <person name="Holmes I."/>
            <person name="Hoskins R.A."/>
            <person name="Hubisz M.J."/>
            <person name="Hultmark D."/>
            <person name="Huntley M.A."/>
            <person name="Jaffe D.B."/>
            <person name="Jagadeeshan S."/>
            <person name="Jeck W.R."/>
            <person name="Johnson J."/>
            <person name="Jones C.D."/>
            <person name="Jordan W.C."/>
            <person name="Karpen G.H."/>
            <person name="Kataoka E."/>
            <person name="Keightley P.D."/>
            <person name="Kheradpour P."/>
            <person name="Kirkness E.F."/>
            <person name="Koerich L.B."/>
            <person name="Kristiansen K."/>
            <person name="Kudrna D."/>
            <person name="Kulathinal R.J."/>
            <person name="Kumar S."/>
            <person name="Kwok R."/>
            <person name="Lander E."/>
            <person name="Langley C.H."/>
            <person name="Lapoint R."/>
            <person name="Lazzaro B.P."/>
            <person name="Lee S.J."/>
            <person name="Levesque L."/>
            <person name="Li R."/>
            <person name="Lin C.F."/>
            <person name="Lin M.F."/>
            <person name="Lindblad-Toh K."/>
            <person name="Llopart A."/>
            <person name="Long M."/>
            <person name="Low L."/>
            <person name="Lozovsky E."/>
            <person name="Lu J."/>
            <person name="Luo M."/>
            <person name="Machado C.A."/>
            <person name="Makalowski W."/>
            <person name="Marzo M."/>
            <person name="Matsuda M."/>
            <person name="Matzkin L."/>
            <person name="McAllister B."/>
            <person name="McBride C.S."/>
            <person name="McKernan B."/>
            <person name="McKernan K."/>
            <person name="Mendez-Lago M."/>
            <person name="Minx P."/>
            <person name="Mollenhauer M.U."/>
            <person name="Montooth K."/>
            <person name="Mount S.M."/>
            <person name="Mu X."/>
            <person name="Myers E."/>
            <person name="Negre B."/>
            <person name="Newfeld S."/>
            <person name="Nielsen R."/>
            <person name="Noor M.A."/>
            <person name="O'Grady P."/>
            <person name="Pachter L."/>
            <person name="Papaceit M."/>
            <person name="Parisi M.J."/>
            <person name="Parisi M."/>
            <person name="Parts L."/>
            <person name="Pedersen J.S."/>
            <person name="Pesole G."/>
            <person name="Phillippy A.M."/>
            <person name="Ponting C.P."/>
            <person name="Pop M."/>
            <person name="Porcelli D."/>
            <person name="Powell J.R."/>
            <person name="Prohaska S."/>
            <person name="Pruitt K."/>
            <person name="Puig M."/>
            <person name="Quesneville H."/>
            <person name="Ram K.R."/>
            <person name="Rand D."/>
            <person name="Rasmussen M.D."/>
            <person name="Reed L.K."/>
            <person name="Reenan R."/>
            <person name="Reily A."/>
            <person name="Remington K.A."/>
            <person name="Rieger T.T."/>
            <person name="Ritchie M.G."/>
            <person name="Robin C."/>
            <person name="Rogers Y.H."/>
            <person name="Rohde C."/>
            <person name="Rozas J."/>
            <person name="Rubenfield M.J."/>
            <person name="Ruiz A."/>
            <person name="Russo S."/>
            <person name="Salzberg S.L."/>
            <person name="Sanchez-Gracia A."/>
            <person name="Saranga D.J."/>
            <person name="Sato H."/>
            <person name="Schaeffer S.W."/>
            <person name="Schatz M.C."/>
            <person name="Schlenke T."/>
            <person name="Schwartz R."/>
            <person name="Segarra C."/>
            <person name="Singh R.S."/>
            <person name="Sirot L."/>
            <person name="Sirota M."/>
            <person name="Sisneros N.B."/>
            <person name="Smith C.D."/>
            <person name="Smith T.F."/>
            <person name="Spieth J."/>
            <person name="Stage D.E."/>
            <person name="Stark A."/>
            <person name="Stephan W."/>
            <person name="Strausberg R.L."/>
            <person name="Strempel S."/>
            <person name="Sturgill D."/>
            <person name="Sutton G."/>
            <person name="Sutton G.G."/>
            <person name="Tao W."/>
            <person name="Teichmann S."/>
            <person name="Tobari Y.N."/>
            <person name="Tomimura Y."/>
            <person name="Tsolas J.M."/>
            <person name="Valente V.L."/>
            <person name="Venter E."/>
            <person name="Venter J.C."/>
            <person name="Vicario S."/>
            <person name="Vieira F.G."/>
            <person name="Vilella A.J."/>
            <person name="Villasante A."/>
            <person name="Walenz B."/>
            <person name="Wang J."/>
            <person name="Wasserman M."/>
            <person name="Watts T."/>
            <person name="Wilson D."/>
            <person name="Wilson R.K."/>
            <person name="Wing R.A."/>
            <person name="Wolfner M.F."/>
            <person name="Wong A."/>
            <person name="Wong G.K."/>
            <person name="Wu C.I."/>
            <person name="Wu G."/>
            <person name="Yamamoto D."/>
            <person name="Yang H.P."/>
            <person name="Yang S.P."/>
            <person name="Yorke J.A."/>
            <person name="Yoshida K."/>
            <person name="Zdobnov E."/>
            <person name="Zhang P."/>
            <person name="Zhang Y."/>
            <person name="Zimin A.V."/>
            <person name="Baldwin J."/>
            <person name="Abdouelleil A."/>
            <person name="Abdulkadir J."/>
            <person name="Abebe A."/>
            <person name="Abera B."/>
            <person name="Abreu J."/>
            <person name="Acer S.C."/>
            <person name="Aftuck L."/>
            <person name="Alexander A."/>
            <person name="An P."/>
            <person name="Anderson E."/>
            <person name="Anderson S."/>
            <person name="Arachi H."/>
            <person name="Azer M."/>
            <person name="Bachantsang P."/>
            <person name="Barry A."/>
            <person name="Bayul T."/>
            <person name="Berlin A."/>
            <person name="Bessette D."/>
            <person name="Bloom T."/>
            <person name="Blye J."/>
            <person name="Boguslavskiy L."/>
            <person name="Bonnet C."/>
            <person name="Boukhgalter B."/>
            <person name="Bourzgui I."/>
            <person name="Brown A."/>
            <person name="Cahill P."/>
            <person name="Channer S."/>
            <person name="Cheshatsang Y."/>
            <person name="Chuda L."/>
            <person name="Citroen M."/>
            <person name="Collymore A."/>
            <person name="Cooke P."/>
            <person name="Costello M."/>
            <person name="D'Aco K."/>
            <person name="Daza R."/>
            <person name="De Haan G."/>
            <person name="DeGray S."/>
            <person name="DeMaso C."/>
            <person name="Dhargay N."/>
            <person name="Dooley K."/>
            <person name="Dooley E."/>
            <person name="Doricent M."/>
            <person name="Dorje P."/>
            <person name="Dorjee K."/>
            <person name="Dupes A."/>
            <person name="Elong R."/>
            <person name="Falk J."/>
            <person name="Farina A."/>
            <person name="Faro S."/>
            <person name="Ferguson D."/>
            <person name="Fisher S."/>
            <person name="Foley C.D."/>
            <person name="Franke A."/>
            <person name="Friedrich D."/>
            <person name="Gadbois L."/>
            <person name="Gearin G."/>
            <person name="Gearin C.R."/>
            <person name="Giannoukos G."/>
            <person name="Goode T."/>
            <person name="Graham J."/>
            <person name="Grandbois E."/>
            <person name="Grewal S."/>
            <person name="Gyaltsen K."/>
            <person name="Hafez N."/>
            <person name="Hagos B."/>
            <person name="Hall J."/>
            <person name="Henson C."/>
            <person name="Hollinger A."/>
            <person name="Honan T."/>
            <person name="Huard M.D."/>
            <person name="Hughes L."/>
            <person name="Hurhula B."/>
            <person name="Husby M.E."/>
            <person name="Kamat A."/>
            <person name="Kanga B."/>
            <person name="Kashin S."/>
            <person name="Khazanovich D."/>
            <person name="Kisner P."/>
            <person name="Lance K."/>
            <person name="Lara M."/>
            <person name="Lee W."/>
            <person name="Lennon N."/>
            <person name="Letendre F."/>
            <person name="LeVine R."/>
            <person name="Lipovsky A."/>
            <person name="Liu X."/>
            <person name="Liu J."/>
            <person name="Liu S."/>
            <person name="Lokyitsang T."/>
            <person name="Lokyitsang Y."/>
            <person name="Lubonja R."/>
            <person name="Lui A."/>
            <person name="MacDonald P."/>
            <person name="Magnisalis V."/>
            <person name="Maru K."/>
            <person name="Matthews C."/>
            <person name="McCusker W."/>
            <person name="McDonough S."/>
            <person name="Mehta T."/>
            <person name="Meldrim J."/>
            <person name="Meneus L."/>
            <person name="Mihai O."/>
            <person name="Mihalev A."/>
            <person name="Mihova T."/>
            <person name="Mittelman R."/>
            <person name="Mlenga V."/>
            <person name="Montmayeur A."/>
            <person name="Mulrain L."/>
            <person name="Navidi A."/>
            <person name="Naylor J."/>
            <person name="Negash T."/>
            <person name="Nguyen T."/>
            <person name="Nguyen N."/>
            <person name="Nicol R."/>
            <person name="Norbu C."/>
            <person name="Norbu N."/>
            <person name="Novod N."/>
            <person name="O'Neill B."/>
            <person name="Osman S."/>
            <person name="Markiewicz E."/>
            <person name="Oyono O.L."/>
            <person name="Patti C."/>
            <person name="Phunkhang P."/>
            <person name="Pierre F."/>
            <person name="Priest M."/>
            <person name="Raghuraman S."/>
            <person name="Rege F."/>
            <person name="Reyes R."/>
            <person name="Rise C."/>
            <person name="Rogov P."/>
            <person name="Ross K."/>
            <person name="Ryan E."/>
            <person name="Settipalli S."/>
            <person name="Shea T."/>
            <person name="Sherpa N."/>
            <person name="Shi L."/>
            <person name="Shih D."/>
            <person name="Sparrow T."/>
            <person name="Spaulding J."/>
            <person name="Stalker J."/>
            <person name="Stange-Thomann N."/>
            <person name="Stavropoulos S."/>
            <person name="Stone C."/>
            <person name="Strader C."/>
            <person name="Tesfaye S."/>
            <person name="Thomson T."/>
            <person name="Thoulutsang Y."/>
            <person name="Thoulutsang D."/>
            <person name="Topham K."/>
            <person name="Topping I."/>
            <person name="Tsamla T."/>
            <person name="Vassiliev H."/>
            <person name="Vo A."/>
            <person name="Wangchuk T."/>
            <person name="Wangdi T."/>
            <person name="Weiand M."/>
            <person name="Wilkinson J."/>
            <person name="Wilson A."/>
            <person name="Yadav S."/>
            <person name="Young G."/>
            <person name="Yu Q."/>
            <person name="Zembek L."/>
            <person name="Zhong D."/>
            <person name="Zimmer A."/>
            <person name="Zwirko Z."/>
            <person name="Jaffe D.B."/>
            <person name="Alvarez P."/>
            <person name="Brockman W."/>
            <person name="Butler J."/>
            <person name="Chin C."/>
            <person name="Gnerre S."/>
            <person name="Grabherr M."/>
            <person name="Kleber M."/>
            <person name="Mauceli E."/>
            <person name="MacCallum I."/>
        </authorList>
    </citation>
    <scope>NUCLEOTIDE SEQUENCE [LARGE SCALE GENOMIC DNA]</scope>
    <source>
        <strain evidence="16">Tucson 14024-0371.13</strain>
    </source>
</reference>
<dbReference type="InterPro" id="IPR022700">
    <property type="entry name" value="CLIP"/>
</dbReference>
<keyword evidence="2" id="KW-0479">Metal-binding</keyword>
<feature type="signal peptide" evidence="13">
    <location>
        <begin position="1"/>
        <end position="17"/>
    </location>
</feature>
<dbReference type="GO" id="GO:0046872">
    <property type="term" value="F:metal ion binding"/>
    <property type="evidence" value="ECO:0007669"/>
    <property type="project" value="UniProtKB-KW"/>
</dbReference>
<evidence type="ECO:0000313" key="15">
    <source>
        <dbReference type="EMBL" id="EDV33755.1"/>
    </source>
</evidence>
<keyword evidence="3 13" id="KW-0732">Signal</keyword>
<evidence type="ECO:0000259" key="14">
    <source>
        <dbReference type="PROSITE" id="PS50240"/>
    </source>
</evidence>
<name>B3MZF4_DROAN</name>
<dbReference type="InterPro" id="IPR018114">
    <property type="entry name" value="TRYPSIN_HIS"/>
</dbReference>
<keyword evidence="8" id="KW-1015">Disulfide bond</keyword>
<evidence type="ECO:0000256" key="4">
    <source>
        <dbReference type="ARBA" id="ARBA00022801"/>
    </source>
</evidence>
<dbReference type="InterPro" id="IPR051487">
    <property type="entry name" value="Ser/Thr_Proteases_Immune/Dev"/>
</dbReference>
<dbReference type="SMR" id="B3MZF4"/>
<dbReference type="OrthoDB" id="8250810at2759"/>
<evidence type="ECO:0000256" key="13">
    <source>
        <dbReference type="SAM" id="SignalP"/>
    </source>
</evidence>
<dbReference type="OMA" id="CCPRETN"/>
<proteinExistence type="inferred from homology"/>
<dbReference type="InterPro" id="IPR001314">
    <property type="entry name" value="Peptidase_S1A"/>
</dbReference>
<dbReference type="InterPro" id="IPR033116">
    <property type="entry name" value="TRYPSIN_SER"/>
</dbReference>
<dbReference type="CTD" id="31917"/>
<evidence type="ECO:0000256" key="8">
    <source>
        <dbReference type="ARBA" id="ARBA00023157"/>
    </source>
</evidence>
<dbReference type="InterPro" id="IPR009003">
    <property type="entry name" value="Peptidase_S1_PA"/>
</dbReference>
<dbReference type="SMART" id="SM00680">
    <property type="entry name" value="CLIP"/>
    <property type="match status" value="1"/>
</dbReference>
<dbReference type="PhylomeDB" id="B3MZF4"/>
<dbReference type="EMBL" id="CH902635">
    <property type="protein sequence ID" value="EDV33755.1"/>
    <property type="molecule type" value="Genomic_DNA"/>
</dbReference>
<dbReference type="GeneID" id="6501931"/>
<evidence type="ECO:0000256" key="6">
    <source>
        <dbReference type="ARBA" id="ARBA00022837"/>
    </source>
</evidence>
<evidence type="ECO:0000256" key="1">
    <source>
        <dbReference type="ARBA" id="ARBA00022670"/>
    </source>
</evidence>